<accession>E0UDX6</accession>
<keyword evidence="3" id="KW-1185">Reference proteome</keyword>
<evidence type="ECO:0000313" key="2">
    <source>
        <dbReference type="EMBL" id="ADN12980.1"/>
    </source>
</evidence>
<feature type="transmembrane region" description="Helical" evidence="1">
    <location>
        <begin position="6"/>
        <end position="27"/>
    </location>
</feature>
<dbReference type="KEGG" id="cyj:Cyan7822_0969"/>
<dbReference type="EMBL" id="CP002198">
    <property type="protein sequence ID" value="ADN12980.1"/>
    <property type="molecule type" value="Genomic_DNA"/>
</dbReference>
<organism evidence="2 3">
    <name type="scientific">Gloeothece verrucosa (strain PCC 7822)</name>
    <name type="common">Cyanothece sp. (strain PCC 7822)</name>
    <dbReference type="NCBI Taxonomy" id="497965"/>
    <lineage>
        <taxon>Bacteria</taxon>
        <taxon>Bacillati</taxon>
        <taxon>Cyanobacteriota</taxon>
        <taxon>Cyanophyceae</taxon>
        <taxon>Oscillatoriophycideae</taxon>
        <taxon>Chroococcales</taxon>
        <taxon>Aphanothecaceae</taxon>
        <taxon>Gloeothece</taxon>
        <taxon>Gloeothece verrucosa</taxon>
    </lineage>
</organism>
<name>E0UDX6_GLOV7</name>
<keyword evidence="1" id="KW-1133">Transmembrane helix</keyword>
<dbReference type="Proteomes" id="UP000008206">
    <property type="component" value="Chromosome"/>
</dbReference>
<dbReference type="HOGENOM" id="CLU_717308_0_0_3"/>
<feature type="transmembrane region" description="Helical" evidence="1">
    <location>
        <begin position="361"/>
        <end position="382"/>
    </location>
</feature>
<dbReference type="RefSeq" id="WP_013321088.1">
    <property type="nucleotide sequence ID" value="NC_014501.1"/>
</dbReference>
<dbReference type="OrthoDB" id="2679305at2"/>
<feature type="transmembrane region" description="Helical" evidence="1">
    <location>
        <begin position="166"/>
        <end position="185"/>
    </location>
</feature>
<feature type="transmembrane region" description="Helical" evidence="1">
    <location>
        <begin position="205"/>
        <end position="225"/>
    </location>
</feature>
<evidence type="ECO:0000313" key="3">
    <source>
        <dbReference type="Proteomes" id="UP000008206"/>
    </source>
</evidence>
<protein>
    <submittedName>
        <fullName evidence="2">Uncharacterized protein</fullName>
    </submittedName>
</protein>
<gene>
    <name evidence="2" type="ordered locus">Cyan7822_0969</name>
</gene>
<keyword evidence="1" id="KW-0812">Transmembrane</keyword>
<reference evidence="3" key="1">
    <citation type="journal article" date="2011" name="MBio">
        <title>Novel metabolic attributes of the genus Cyanothece, comprising a group of unicellular nitrogen-fixing Cyanobacteria.</title>
        <authorList>
            <person name="Bandyopadhyay A."/>
            <person name="Elvitigala T."/>
            <person name="Welsh E."/>
            <person name="Stockel J."/>
            <person name="Liberton M."/>
            <person name="Min H."/>
            <person name="Sherman L.A."/>
            <person name="Pakrasi H.B."/>
        </authorList>
    </citation>
    <scope>NUCLEOTIDE SEQUENCE [LARGE SCALE GENOMIC DNA]</scope>
    <source>
        <strain evidence="3">PCC 7822</strain>
    </source>
</reference>
<sequence>MSLRNWWSVLFGTACLVIVIFSSIVGFSQSPQPSVQLTTVPSMDHVIPFEAEATTLLGSGQFKPPVQLKFRALDAVGQPLSNAQFHLQVLTPEKTPWFTTDFPLVEGTKLLDIVGDAPTGEFQIEQVFPIRGTYKLLVQVTPTLENAFVPMEQTLTLSVPENLAKFRYLSVLVGVLLVMGFIGGWVIGARDEIQPGEIAPRRVRFLLSGVTVVAIVALLSINISAEMGQAHITQMSHVANDSGIVESEGLKLEIGGDYQATVGQPAALQVKLTDSQNQPVTGATFTIKTTQLENNWVAFAYQGVSDSQGQLMWQQEFFDGANHKIEVEVSPQHDATLQFQPFKASQEIEVIGVAPPLGVRLIGLFYLVGVLIIGLMMGLWFARRRIQRVSYS</sequence>
<proteinExistence type="predicted"/>
<keyword evidence="1" id="KW-0472">Membrane</keyword>
<dbReference type="PROSITE" id="PS51257">
    <property type="entry name" value="PROKAR_LIPOPROTEIN"/>
    <property type="match status" value="1"/>
</dbReference>
<dbReference type="eggNOG" id="ENOG502Z8XE">
    <property type="taxonomic scope" value="Bacteria"/>
</dbReference>
<evidence type="ECO:0000256" key="1">
    <source>
        <dbReference type="SAM" id="Phobius"/>
    </source>
</evidence>
<dbReference type="AlphaFoldDB" id="E0UDX6"/>